<dbReference type="SUPFAM" id="SSF75138">
    <property type="entry name" value="HprK N-terminal domain-like"/>
    <property type="match status" value="1"/>
</dbReference>
<sequence>MNVKEFVEKDIFKVVHLGSNPQQSIREVFCCDLLSIAMGRAPADSVWVTVMSNINTLAVASLTDVACIVFAEGSTLDESTLQKAKVQGITIFYTDLPIFEAALAVHQLL</sequence>
<dbReference type="RefSeq" id="WP_206580845.1">
    <property type="nucleotide sequence ID" value="NZ_JAFJZZ010000001.1"/>
</dbReference>
<dbReference type="EMBL" id="JAFJZZ010000001">
    <property type="protein sequence ID" value="MBN7772068.1"/>
    <property type="molecule type" value="Genomic_DNA"/>
</dbReference>
<dbReference type="Proteomes" id="UP000664545">
    <property type="component" value="Unassembled WGS sequence"/>
</dbReference>
<accession>A0A939D7B4</accession>
<evidence type="ECO:0008006" key="3">
    <source>
        <dbReference type="Google" id="ProtNLM"/>
    </source>
</evidence>
<reference evidence="1" key="1">
    <citation type="submission" date="2021-02" db="EMBL/GenBank/DDBJ databases">
        <title>Abyssanaerobacter marinus gen.nov., sp., nov, anaerobic bacterium isolated from the Onnuri vent field of Indian Ocean and suggestion of Mogibacteriaceae fam. nov., and proposal of reclassification of ambiguous this family's genus member.</title>
        <authorList>
            <person name="Kim Y.J."/>
            <person name="Yang J.-A."/>
        </authorList>
    </citation>
    <scope>NUCLEOTIDE SEQUENCE</scope>
    <source>
        <strain evidence="1">DSM 2634</strain>
    </source>
</reference>
<organism evidence="1 2">
    <name type="scientific">Clostridium aminobutyricum</name>
    <dbReference type="NCBI Taxonomy" id="33953"/>
    <lineage>
        <taxon>Bacteria</taxon>
        <taxon>Bacillati</taxon>
        <taxon>Bacillota</taxon>
        <taxon>Clostridia</taxon>
        <taxon>Eubacteriales</taxon>
        <taxon>Clostridiaceae</taxon>
        <taxon>Clostridium</taxon>
    </lineage>
</organism>
<proteinExistence type="predicted"/>
<keyword evidence="2" id="KW-1185">Reference proteome</keyword>
<dbReference type="Gene3D" id="3.40.1390.20">
    <property type="entry name" value="HprK N-terminal domain-like"/>
    <property type="match status" value="1"/>
</dbReference>
<dbReference type="InterPro" id="IPR028979">
    <property type="entry name" value="Ser_kin/Pase_Hpr-like_N_sf"/>
</dbReference>
<evidence type="ECO:0000313" key="2">
    <source>
        <dbReference type="Proteomes" id="UP000664545"/>
    </source>
</evidence>
<comment type="caution">
    <text evidence="1">The sequence shown here is derived from an EMBL/GenBank/DDBJ whole genome shotgun (WGS) entry which is preliminary data.</text>
</comment>
<evidence type="ECO:0000313" key="1">
    <source>
        <dbReference type="EMBL" id="MBN7772068.1"/>
    </source>
</evidence>
<protein>
    <recommendedName>
        <fullName evidence="3">DRTGG domain-containing protein</fullName>
    </recommendedName>
</protein>
<gene>
    <name evidence="1" type="ORF">JYB65_01725</name>
</gene>
<name>A0A939D7B4_CLOAM</name>
<dbReference type="AlphaFoldDB" id="A0A939D7B4"/>